<gene>
    <name evidence="1" type="ORF">GSONMT00060238001</name>
</gene>
<reference evidence="1" key="2">
    <citation type="submission" date="2014-03" db="EMBL/GenBank/DDBJ databases">
        <authorList>
            <person name="Genoscope - CEA"/>
        </authorList>
    </citation>
    <scope>NUCLEOTIDE SEQUENCE</scope>
</reference>
<evidence type="ECO:0000313" key="2">
    <source>
        <dbReference type="Proteomes" id="UP000193380"/>
    </source>
</evidence>
<organism evidence="1 2">
    <name type="scientific">Oncorhynchus mykiss</name>
    <name type="common">Rainbow trout</name>
    <name type="synonym">Salmo gairdneri</name>
    <dbReference type="NCBI Taxonomy" id="8022"/>
    <lineage>
        <taxon>Eukaryota</taxon>
        <taxon>Metazoa</taxon>
        <taxon>Chordata</taxon>
        <taxon>Craniata</taxon>
        <taxon>Vertebrata</taxon>
        <taxon>Euteleostomi</taxon>
        <taxon>Actinopterygii</taxon>
        <taxon>Neopterygii</taxon>
        <taxon>Teleostei</taxon>
        <taxon>Protacanthopterygii</taxon>
        <taxon>Salmoniformes</taxon>
        <taxon>Salmonidae</taxon>
        <taxon>Salmoninae</taxon>
        <taxon>Oncorhynchus</taxon>
    </lineage>
</organism>
<dbReference type="EMBL" id="FR951147">
    <property type="protein sequence ID" value="CDQ99904.1"/>
    <property type="molecule type" value="Genomic_DNA"/>
</dbReference>
<reference evidence="1" key="1">
    <citation type="journal article" date="2014" name="Nat. Commun.">
        <title>The rainbow trout genome provides novel insights into evolution after whole-genome duplication in vertebrates.</title>
        <authorList>
            <person name="Berthelot C."/>
            <person name="Brunet F."/>
            <person name="Chalopin D."/>
            <person name="Juanchich A."/>
            <person name="Bernard M."/>
            <person name="Noel B."/>
            <person name="Bento P."/>
            <person name="Da Silva C."/>
            <person name="Labadie K."/>
            <person name="Alberti A."/>
            <person name="Aury J.M."/>
            <person name="Louis A."/>
            <person name="Dehais P."/>
            <person name="Bardou P."/>
            <person name="Montfort J."/>
            <person name="Klopp C."/>
            <person name="Cabau C."/>
            <person name="Gaspin C."/>
            <person name="Thorgaard G.H."/>
            <person name="Boussaha M."/>
            <person name="Quillet E."/>
            <person name="Guyomard R."/>
            <person name="Galiana D."/>
            <person name="Bobe J."/>
            <person name="Volff J.N."/>
            <person name="Genet C."/>
            <person name="Wincker P."/>
            <person name="Jaillon O."/>
            <person name="Roest Crollius H."/>
            <person name="Guiguen Y."/>
        </authorList>
    </citation>
    <scope>NUCLEOTIDE SEQUENCE [LARGE SCALE GENOMIC DNA]</scope>
</reference>
<dbReference type="Proteomes" id="UP000193380">
    <property type="component" value="Unassembled WGS sequence"/>
</dbReference>
<accession>A0A060ZE31</accession>
<proteinExistence type="predicted"/>
<sequence length="123" mass="14075">MVNLTKKRPIQTRLFRELCKEMGADHKHLLFFLREEVLAYLKKEDSDLAVLFGDKLWLARLAYLVDIFRKLNELNTSLQGKESTILELEDGIKGFAACLGSWQSQLKAGAYGMFPVLSAHMQL</sequence>
<dbReference type="AlphaFoldDB" id="A0A060ZE31"/>
<dbReference type="PANTHER" id="PTHR45913">
    <property type="entry name" value="EPM2A-INTERACTING PROTEIN 1"/>
    <property type="match status" value="1"/>
</dbReference>
<name>A0A060ZE31_ONCMY</name>
<dbReference type="STRING" id="8022.A0A060ZE31"/>
<dbReference type="PANTHER" id="PTHR45913:SF19">
    <property type="entry name" value="LOW QUALITY PROTEIN: ZINC FINGER BED DOMAIN-CONTAINING PROTEIN 5-LIKE"/>
    <property type="match status" value="1"/>
</dbReference>
<evidence type="ECO:0000313" key="1">
    <source>
        <dbReference type="EMBL" id="CDQ99904.1"/>
    </source>
</evidence>
<protein>
    <submittedName>
        <fullName evidence="1">Uncharacterized protein</fullName>
    </submittedName>
</protein>
<dbReference type="PaxDb" id="8022-A0A060ZE31"/>